<evidence type="ECO:0000256" key="3">
    <source>
        <dbReference type="ARBA" id="ARBA00008507"/>
    </source>
</evidence>
<dbReference type="AlphaFoldDB" id="A0AAF0DTQ9"/>
<comment type="function">
    <text evidence="1">Involved in the partitioning of the mitochondrial organelle and mitochondrial DNA (mtDNA) inheritance.</text>
</comment>
<evidence type="ECO:0000256" key="1">
    <source>
        <dbReference type="ARBA" id="ARBA00003757"/>
    </source>
</evidence>
<feature type="domain" description="DML1/Misato tubulin" evidence="7">
    <location>
        <begin position="132"/>
        <end position="320"/>
    </location>
</feature>
<gene>
    <name evidence="8" type="primary">DML1</name>
    <name evidence="8" type="ORF">MBRA1_001919</name>
</gene>
<protein>
    <submittedName>
        <fullName evidence="8">MtDNA inheritance, partitioning of the mitochondrial organelle</fullName>
    </submittedName>
</protein>
<keyword evidence="4" id="KW-0496">Mitochondrion</keyword>
<keyword evidence="9" id="KW-1185">Reference proteome</keyword>
<name>A0AAF0DTQ9_9BASI</name>
<evidence type="ECO:0000256" key="2">
    <source>
        <dbReference type="ARBA" id="ARBA00004173"/>
    </source>
</evidence>
<evidence type="ECO:0000313" key="9">
    <source>
        <dbReference type="Proteomes" id="UP001216638"/>
    </source>
</evidence>
<organism evidence="8 9">
    <name type="scientific">Malassezia brasiliensis</name>
    <dbReference type="NCBI Taxonomy" id="1821822"/>
    <lineage>
        <taxon>Eukaryota</taxon>
        <taxon>Fungi</taxon>
        <taxon>Dikarya</taxon>
        <taxon>Basidiomycota</taxon>
        <taxon>Ustilaginomycotina</taxon>
        <taxon>Malasseziomycetes</taxon>
        <taxon>Malasseziales</taxon>
        <taxon>Malasseziaceae</taxon>
        <taxon>Malassezia</taxon>
    </lineage>
</organism>
<dbReference type="Pfam" id="PF14881">
    <property type="entry name" value="Tubulin_3"/>
    <property type="match status" value="1"/>
</dbReference>
<dbReference type="Gene3D" id="3.40.50.1440">
    <property type="entry name" value="Tubulin/FtsZ, GTPase domain"/>
    <property type="match status" value="1"/>
</dbReference>
<evidence type="ECO:0000259" key="7">
    <source>
        <dbReference type="Pfam" id="PF14881"/>
    </source>
</evidence>
<comment type="subcellular location">
    <subcellularLocation>
        <location evidence="2">Mitochondrion</location>
    </subcellularLocation>
</comment>
<feature type="region of interest" description="Disordered" evidence="5">
    <location>
        <begin position="544"/>
        <end position="570"/>
    </location>
</feature>
<sequence>MRPKEVVHVNFGTPANHVATHFWNTQEAYMEYGPSASTPLIDHDVSFREGLGVHGESTYTPRALFFDVRPEFGTLRTHNALYGADEDDEMRQQWQGEVVQTGETIESSWYAEQLRREDEGAAAEDSAAPQGRALQYWSDYARCMLHPRSLVPVSAPSLHGTTFLQPGVQAFDTYEQGYTVAQAMERDHTILDDNVRWLAEDSDLMQAIQVTSSASDAFSGVNGAYLAWLADEYPKTERVVFQVANRTPAGDSERSERLRKVYAMNQVLSLTASLDLATLQVPLGTEAAQNEHVHYNADDLYERSAVMATYMETATLNTRLHELESWGRIVSQLNWRKDTKIAQLGGVFPTPLLAPIRTKPDPTDALIAAMFAARNMHIDTPQSDPSAAAAVLGRHWHDASLSYSHAPFAEAVVARDTDPMAETPTLAAVHKWNPAQSPLLHVAYPSIFRNLTRDGRPLTSGQEVHKKPSTMPAMASLRTTPDTLTLLRDARALVTHVVSRREPLEAYGVASGARTLLDETEGPVGGLDGLRELRETLESACAAYGAEEETEGEPGTDEEWGQEDDEGWDI</sequence>
<dbReference type="InterPro" id="IPR049942">
    <property type="entry name" value="DML1/Misato"/>
</dbReference>
<evidence type="ECO:0000313" key="8">
    <source>
        <dbReference type="EMBL" id="WFC95272.1"/>
    </source>
</evidence>
<dbReference type="EMBL" id="CP119952">
    <property type="protein sequence ID" value="WFC95272.1"/>
    <property type="molecule type" value="Genomic_DNA"/>
</dbReference>
<dbReference type="InterPro" id="IPR036525">
    <property type="entry name" value="Tubulin/FtsZ_GTPase_sf"/>
</dbReference>
<feature type="compositionally biased region" description="Acidic residues" evidence="5">
    <location>
        <begin position="546"/>
        <end position="570"/>
    </location>
</feature>
<evidence type="ECO:0000256" key="4">
    <source>
        <dbReference type="ARBA" id="ARBA00023128"/>
    </source>
</evidence>
<proteinExistence type="inferred from homology"/>
<dbReference type="SUPFAM" id="SSF52490">
    <property type="entry name" value="Tubulin nucleotide-binding domain-like"/>
    <property type="match status" value="1"/>
</dbReference>
<dbReference type="Pfam" id="PF10644">
    <property type="entry name" value="Misat_Tub_SegII"/>
    <property type="match status" value="1"/>
</dbReference>
<comment type="similarity">
    <text evidence="3">Belongs to the misato family.</text>
</comment>
<evidence type="ECO:0000259" key="6">
    <source>
        <dbReference type="Pfam" id="PF10644"/>
    </source>
</evidence>
<feature type="domain" description="Misato Segment II tubulin-like" evidence="6">
    <location>
        <begin position="4"/>
        <end position="115"/>
    </location>
</feature>
<dbReference type="InterPro" id="IPR029209">
    <property type="entry name" value="DML1/Misato_tubulin"/>
</dbReference>
<dbReference type="PANTHER" id="PTHR13391:SF0">
    <property type="entry name" value="PROTEIN MISATO HOMOLOG 1"/>
    <property type="match status" value="1"/>
</dbReference>
<dbReference type="InterPro" id="IPR019605">
    <property type="entry name" value="Misato_II_tubulin-like"/>
</dbReference>
<evidence type="ECO:0000256" key="5">
    <source>
        <dbReference type="SAM" id="MobiDB-lite"/>
    </source>
</evidence>
<dbReference type="GO" id="GO:0005739">
    <property type="term" value="C:mitochondrion"/>
    <property type="evidence" value="ECO:0007669"/>
    <property type="project" value="UniProtKB-SubCell"/>
</dbReference>
<dbReference type="PANTHER" id="PTHR13391">
    <property type="entry name" value="MITOCHONDRIAL DISTRIBUTION REGULATOR MISATO"/>
    <property type="match status" value="1"/>
</dbReference>
<accession>A0AAF0DTQ9</accession>
<dbReference type="Proteomes" id="UP001216638">
    <property type="component" value="Chromosome 2"/>
</dbReference>
<dbReference type="GO" id="GO:0007005">
    <property type="term" value="P:mitochondrion organization"/>
    <property type="evidence" value="ECO:0007669"/>
    <property type="project" value="InterPro"/>
</dbReference>
<reference evidence="8" key="1">
    <citation type="submission" date="2023-03" db="EMBL/GenBank/DDBJ databases">
        <title>Mating type loci evolution in Malassezia.</title>
        <authorList>
            <person name="Coelho M.A."/>
        </authorList>
    </citation>
    <scope>NUCLEOTIDE SEQUENCE</scope>
    <source>
        <strain evidence="8">CBS 14135</strain>
    </source>
</reference>